<keyword evidence="2" id="KW-1185">Reference proteome</keyword>
<reference evidence="1 2" key="2">
    <citation type="journal article" date="2022" name="Mol. Ecol. Resour.">
        <title>The genomes of chicory, endive, great burdock and yacon provide insights into Asteraceae paleo-polyploidization history and plant inulin production.</title>
        <authorList>
            <person name="Fan W."/>
            <person name="Wang S."/>
            <person name="Wang H."/>
            <person name="Wang A."/>
            <person name="Jiang F."/>
            <person name="Liu H."/>
            <person name="Zhao H."/>
            <person name="Xu D."/>
            <person name="Zhang Y."/>
        </authorList>
    </citation>
    <scope>NUCLEOTIDE SEQUENCE [LARGE SCALE GENOMIC DNA]</scope>
    <source>
        <strain evidence="2">cv. Yunnan</strain>
        <tissue evidence="1">Leaves</tissue>
    </source>
</reference>
<gene>
    <name evidence="1" type="ORF">L1987_69089</name>
</gene>
<dbReference type="EMBL" id="CM042040">
    <property type="protein sequence ID" value="KAI3717456.1"/>
    <property type="molecule type" value="Genomic_DNA"/>
</dbReference>
<proteinExistence type="predicted"/>
<evidence type="ECO:0000313" key="2">
    <source>
        <dbReference type="Proteomes" id="UP001056120"/>
    </source>
</evidence>
<sequence>MRVDGGACGGERRQAQVLVVSGFAWRQIAEKREWEDVDGEATRRGRRWSVIAVVMLGDGFGGTSGGARLRMEENDGGSYQTKVLPDKEGGDTRWWPDSDTRHYVV</sequence>
<name>A0ACB9B5G1_9ASTR</name>
<comment type="caution">
    <text evidence="1">The sequence shown here is derived from an EMBL/GenBank/DDBJ whole genome shotgun (WGS) entry which is preliminary data.</text>
</comment>
<organism evidence="1 2">
    <name type="scientific">Smallanthus sonchifolius</name>
    <dbReference type="NCBI Taxonomy" id="185202"/>
    <lineage>
        <taxon>Eukaryota</taxon>
        <taxon>Viridiplantae</taxon>
        <taxon>Streptophyta</taxon>
        <taxon>Embryophyta</taxon>
        <taxon>Tracheophyta</taxon>
        <taxon>Spermatophyta</taxon>
        <taxon>Magnoliopsida</taxon>
        <taxon>eudicotyledons</taxon>
        <taxon>Gunneridae</taxon>
        <taxon>Pentapetalae</taxon>
        <taxon>asterids</taxon>
        <taxon>campanulids</taxon>
        <taxon>Asterales</taxon>
        <taxon>Asteraceae</taxon>
        <taxon>Asteroideae</taxon>
        <taxon>Heliantheae alliance</taxon>
        <taxon>Millerieae</taxon>
        <taxon>Smallanthus</taxon>
    </lineage>
</organism>
<reference evidence="2" key="1">
    <citation type="journal article" date="2022" name="Mol. Ecol. Resour.">
        <title>The genomes of chicory, endive, great burdock and yacon provide insights into Asteraceae palaeo-polyploidization history and plant inulin production.</title>
        <authorList>
            <person name="Fan W."/>
            <person name="Wang S."/>
            <person name="Wang H."/>
            <person name="Wang A."/>
            <person name="Jiang F."/>
            <person name="Liu H."/>
            <person name="Zhao H."/>
            <person name="Xu D."/>
            <person name="Zhang Y."/>
        </authorList>
    </citation>
    <scope>NUCLEOTIDE SEQUENCE [LARGE SCALE GENOMIC DNA]</scope>
    <source>
        <strain evidence="2">cv. Yunnan</strain>
    </source>
</reference>
<dbReference type="Proteomes" id="UP001056120">
    <property type="component" value="Linkage Group LG23"/>
</dbReference>
<accession>A0ACB9B5G1</accession>
<evidence type="ECO:0000313" key="1">
    <source>
        <dbReference type="EMBL" id="KAI3717456.1"/>
    </source>
</evidence>
<protein>
    <submittedName>
        <fullName evidence="1">Uncharacterized protein</fullName>
    </submittedName>
</protein>